<evidence type="ECO:0000256" key="1">
    <source>
        <dbReference type="SAM" id="MobiDB-lite"/>
    </source>
</evidence>
<reference evidence="3" key="1">
    <citation type="submission" date="2019-12" db="UniProtKB">
        <authorList>
            <consortium name="WormBaseParasite"/>
        </authorList>
    </citation>
    <scope>IDENTIFICATION</scope>
</reference>
<name>A0A5S6R2V3_TRIMR</name>
<organism evidence="2 3">
    <name type="scientific">Trichuris muris</name>
    <name type="common">Mouse whipworm</name>
    <dbReference type="NCBI Taxonomy" id="70415"/>
    <lineage>
        <taxon>Eukaryota</taxon>
        <taxon>Metazoa</taxon>
        <taxon>Ecdysozoa</taxon>
        <taxon>Nematoda</taxon>
        <taxon>Enoplea</taxon>
        <taxon>Dorylaimia</taxon>
        <taxon>Trichinellida</taxon>
        <taxon>Trichuridae</taxon>
        <taxon>Trichuris</taxon>
    </lineage>
</organism>
<dbReference type="AlphaFoldDB" id="A0A5S6R2V3"/>
<accession>A0A5S6R2V3</accession>
<proteinExistence type="predicted"/>
<evidence type="ECO:0000313" key="2">
    <source>
        <dbReference type="Proteomes" id="UP000046395"/>
    </source>
</evidence>
<evidence type="ECO:0000313" key="3">
    <source>
        <dbReference type="WBParaSite" id="TMUE_3000013820.1"/>
    </source>
</evidence>
<dbReference type="Proteomes" id="UP000046395">
    <property type="component" value="Unassembled WGS sequence"/>
</dbReference>
<feature type="compositionally biased region" description="Polar residues" evidence="1">
    <location>
        <begin position="120"/>
        <end position="138"/>
    </location>
</feature>
<feature type="region of interest" description="Disordered" evidence="1">
    <location>
        <begin position="114"/>
        <end position="138"/>
    </location>
</feature>
<sequence length="138" mass="15213">MTERGRFGRYKHLPRVRTAGVELELCKLLGNWTSATCQRYPFHAGQNGQTEGTKAQANSFSRSIGTTPLTALRNPCPKLEIRSKQLSIGHSNNRISADGQAIPEQAFKSKVANDWRPDSQAPTSTRLASVNVPTTGRY</sequence>
<protein>
    <submittedName>
        <fullName evidence="3">Uncharacterized protein</fullName>
    </submittedName>
</protein>
<keyword evidence="2" id="KW-1185">Reference proteome</keyword>
<dbReference type="WBParaSite" id="TMUE_3000013820.1">
    <property type="protein sequence ID" value="TMUE_3000013820.1"/>
    <property type="gene ID" value="WBGene00302039"/>
</dbReference>